<feature type="region of interest" description="Disordered" evidence="8">
    <location>
        <begin position="1"/>
        <end position="156"/>
    </location>
</feature>
<dbReference type="SMART" id="SM01032">
    <property type="entry name" value="BHD_3"/>
    <property type="match status" value="1"/>
</dbReference>
<reference evidence="12" key="4">
    <citation type="submission" date="2025-08" db="UniProtKB">
        <authorList>
            <consortium name="Ensembl"/>
        </authorList>
    </citation>
    <scope>IDENTIFICATION</scope>
</reference>
<dbReference type="InterPro" id="IPR018327">
    <property type="entry name" value="BHD_2"/>
</dbReference>
<dbReference type="InterPro" id="IPR004583">
    <property type="entry name" value="DNA_repair_Rad4"/>
</dbReference>
<feature type="compositionally biased region" description="Polar residues" evidence="8">
    <location>
        <begin position="885"/>
        <end position="898"/>
    </location>
</feature>
<dbReference type="FunFam" id="3.30.70.2460:FF:000001">
    <property type="entry name" value="DNA repair protein Rad4 family"/>
    <property type="match status" value="1"/>
</dbReference>
<evidence type="ECO:0000259" key="10">
    <source>
        <dbReference type="SMART" id="SM01031"/>
    </source>
</evidence>
<feature type="compositionally biased region" description="Basic residues" evidence="8">
    <location>
        <begin position="418"/>
        <end position="427"/>
    </location>
</feature>
<comment type="similarity">
    <text evidence="2">Belongs to the XPC family.</text>
</comment>
<dbReference type="GO" id="GO:0003684">
    <property type="term" value="F:damaged DNA binding"/>
    <property type="evidence" value="ECO:0007669"/>
    <property type="project" value="InterPro"/>
</dbReference>
<evidence type="ECO:0000313" key="13">
    <source>
        <dbReference type="Proteomes" id="UP000314986"/>
    </source>
</evidence>
<feature type="compositionally biased region" description="Basic and acidic residues" evidence="8">
    <location>
        <begin position="382"/>
        <end position="417"/>
    </location>
</feature>
<dbReference type="STRING" id="7868.ENSCMIP00000047826"/>
<dbReference type="PANTHER" id="PTHR12135:SF0">
    <property type="entry name" value="DNA REPAIR PROTEIN COMPLEMENTING XP-C CELLS"/>
    <property type="match status" value="1"/>
</dbReference>
<keyword evidence="3" id="KW-0597">Phosphoprotein</keyword>
<evidence type="ECO:0000313" key="12">
    <source>
        <dbReference type="Ensembl" id="ENSCMIP00000047826.1"/>
    </source>
</evidence>
<keyword evidence="4" id="KW-0227">DNA damage</keyword>
<evidence type="ECO:0000256" key="2">
    <source>
        <dbReference type="ARBA" id="ARBA00009525"/>
    </source>
</evidence>
<reference evidence="12" key="5">
    <citation type="submission" date="2025-09" db="UniProtKB">
        <authorList>
            <consortium name="Ensembl"/>
        </authorList>
    </citation>
    <scope>IDENTIFICATION</scope>
</reference>
<dbReference type="InterPro" id="IPR036985">
    <property type="entry name" value="Transglutaminase-like_sf"/>
</dbReference>
<dbReference type="PANTHER" id="PTHR12135">
    <property type="entry name" value="DNA REPAIR PROTEIN XP-C / RAD4"/>
    <property type="match status" value="1"/>
</dbReference>
<name>A0A4W3K753_CALMI</name>
<dbReference type="Gene3D" id="3.90.260.10">
    <property type="entry name" value="Transglutaminase-like"/>
    <property type="match status" value="2"/>
</dbReference>
<evidence type="ECO:0000256" key="3">
    <source>
        <dbReference type="ARBA" id="ARBA00022553"/>
    </source>
</evidence>
<feature type="compositionally biased region" description="Basic and acidic residues" evidence="8">
    <location>
        <begin position="500"/>
        <end position="513"/>
    </location>
</feature>
<dbReference type="GO" id="GO:0006298">
    <property type="term" value="P:mismatch repair"/>
    <property type="evidence" value="ECO:0007669"/>
    <property type="project" value="TreeGrafter"/>
</dbReference>
<dbReference type="KEGG" id="cmk:103176688"/>
<feature type="compositionally biased region" description="Polar residues" evidence="8">
    <location>
        <begin position="457"/>
        <end position="466"/>
    </location>
</feature>
<keyword evidence="6" id="KW-0234">DNA repair</keyword>
<dbReference type="Gene3D" id="3.30.70.2460">
    <property type="entry name" value="Rad4, beta-hairpin domain BHD3"/>
    <property type="match status" value="1"/>
</dbReference>
<dbReference type="GO" id="GO:0005737">
    <property type="term" value="C:cytoplasm"/>
    <property type="evidence" value="ECO:0007669"/>
    <property type="project" value="TreeGrafter"/>
</dbReference>
<evidence type="ECO:0000256" key="4">
    <source>
        <dbReference type="ARBA" id="ARBA00022763"/>
    </source>
</evidence>
<feature type="compositionally biased region" description="Basic residues" evidence="8">
    <location>
        <begin position="62"/>
        <end position="73"/>
    </location>
</feature>
<feature type="compositionally biased region" description="Polar residues" evidence="8">
    <location>
        <begin position="366"/>
        <end position="381"/>
    </location>
</feature>
<feature type="domain" description="Rad4 beta-hairpin" evidence="10">
    <location>
        <begin position="703"/>
        <end position="763"/>
    </location>
</feature>
<feature type="domain" description="Rad4 beta-hairpin" evidence="11">
    <location>
        <begin position="770"/>
        <end position="844"/>
    </location>
</feature>
<dbReference type="Gene3D" id="2.20.20.110">
    <property type="entry name" value="Rad4, beta-hairpin domain BHD1"/>
    <property type="match status" value="1"/>
</dbReference>
<evidence type="ECO:0000256" key="5">
    <source>
        <dbReference type="ARBA" id="ARBA00023125"/>
    </source>
</evidence>
<feature type="domain" description="Rad4 beta-hairpin" evidence="9">
    <location>
        <begin position="649"/>
        <end position="701"/>
    </location>
</feature>
<reference evidence="13" key="3">
    <citation type="journal article" date="2014" name="Nature">
        <title>Elephant shark genome provides unique insights into gnathostome evolution.</title>
        <authorList>
            <consortium name="International Elephant Shark Genome Sequencing Consortium"/>
            <person name="Venkatesh B."/>
            <person name="Lee A.P."/>
            <person name="Ravi V."/>
            <person name="Maurya A.K."/>
            <person name="Lian M.M."/>
            <person name="Swann J.B."/>
            <person name="Ohta Y."/>
            <person name="Flajnik M.F."/>
            <person name="Sutoh Y."/>
            <person name="Kasahara M."/>
            <person name="Hoon S."/>
            <person name="Gangu V."/>
            <person name="Roy S.W."/>
            <person name="Irimia M."/>
            <person name="Korzh V."/>
            <person name="Kondrychyn I."/>
            <person name="Lim Z.W."/>
            <person name="Tay B.H."/>
            <person name="Tohari S."/>
            <person name="Kong K.W."/>
            <person name="Ho S."/>
            <person name="Lorente-Galdos B."/>
            <person name="Quilez J."/>
            <person name="Marques-Bonet T."/>
            <person name="Raney B.J."/>
            <person name="Ingham P.W."/>
            <person name="Tay A."/>
            <person name="Hillier L.W."/>
            <person name="Minx P."/>
            <person name="Boehm T."/>
            <person name="Wilson R.K."/>
            <person name="Brenner S."/>
            <person name="Warren W.C."/>
        </authorList>
    </citation>
    <scope>NUCLEOTIDE SEQUENCE [LARGE SCALE GENOMIC DNA]</scope>
</reference>
<dbReference type="CTD" id="7508"/>
<dbReference type="NCBIfam" id="TIGR00605">
    <property type="entry name" value="rad4"/>
    <property type="match status" value="1"/>
</dbReference>
<feature type="compositionally biased region" description="Polar residues" evidence="8">
    <location>
        <begin position="910"/>
        <end position="930"/>
    </location>
</feature>
<feature type="compositionally biased region" description="Acidic residues" evidence="8">
    <location>
        <begin position="143"/>
        <end position="156"/>
    </location>
</feature>
<dbReference type="GO" id="GO:0000111">
    <property type="term" value="C:nucleotide-excision repair factor 2 complex"/>
    <property type="evidence" value="ECO:0007669"/>
    <property type="project" value="TreeGrafter"/>
</dbReference>
<evidence type="ECO:0000256" key="7">
    <source>
        <dbReference type="ARBA" id="ARBA00023242"/>
    </source>
</evidence>
<dbReference type="Pfam" id="PF10405">
    <property type="entry name" value="BHD_3"/>
    <property type="match status" value="1"/>
</dbReference>
<feature type="compositionally biased region" description="Basic residues" evidence="8">
    <location>
        <begin position="88"/>
        <end position="102"/>
    </location>
</feature>
<dbReference type="InterPro" id="IPR038765">
    <property type="entry name" value="Papain-like_cys_pep_sf"/>
</dbReference>
<feature type="compositionally biased region" description="Basic residues" evidence="8">
    <location>
        <begin position="117"/>
        <end position="128"/>
    </location>
</feature>
<keyword evidence="5" id="KW-0238">DNA-binding</keyword>
<keyword evidence="7" id="KW-0539">Nucleus</keyword>
<comment type="subcellular location">
    <subcellularLocation>
        <location evidence="1">Nucleus</location>
    </subcellularLocation>
</comment>
<feature type="compositionally biased region" description="Acidic residues" evidence="8">
    <location>
        <begin position="436"/>
        <end position="453"/>
    </location>
</feature>
<dbReference type="InterPro" id="IPR018026">
    <property type="entry name" value="DNA_repair_Rad4-like"/>
</dbReference>
<reference evidence="13" key="2">
    <citation type="journal article" date="2007" name="PLoS Biol.">
        <title>Survey sequencing and comparative analysis of the elephant shark (Callorhinchus milii) genome.</title>
        <authorList>
            <person name="Venkatesh B."/>
            <person name="Kirkness E.F."/>
            <person name="Loh Y.H."/>
            <person name="Halpern A.L."/>
            <person name="Lee A.P."/>
            <person name="Johnson J."/>
            <person name="Dandona N."/>
            <person name="Viswanathan L.D."/>
            <person name="Tay A."/>
            <person name="Venter J.C."/>
            <person name="Strausberg R.L."/>
            <person name="Brenner S."/>
        </authorList>
    </citation>
    <scope>NUCLEOTIDE SEQUENCE [LARGE SCALE GENOMIC DNA]</scope>
</reference>
<feature type="region of interest" description="Disordered" evidence="8">
    <location>
        <begin position="347"/>
        <end position="521"/>
    </location>
</feature>
<dbReference type="AlphaFoldDB" id="A0A4W3K753"/>
<dbReference type="OMA" id="WVHIDAV"/>
<dbReference type="Proteomes" id="UP000314986">
    <property type="component" value="Unassembled WGS sequence"/>
</dbReference>
<accession>A0A4W3K753</accession>
<feature type="compositionally biased region" description="Basic and acidic residues" evidence="8">
    <location>
        <begin position="945"/>
        <end position="956"/>
    </location>
</feature>
<dbReference type="Pfam" id="PF10403">
    <property type="entry name" value="BHD_1"/>
    <property type="match status" value="1"/>
</dbReference>
<sequence>MVKRKGSSEAPAPAPRQAGESKGGPAKAKRARSSRGDGATSAKRRASADVDSDDFEPEKPLLRKKRSKVHKRAVQQDCGQIPQVNNTQRKKQPAPKGKGRKVTIKEEDENNDSKFRLAIHTRSSKRLKKKEEKGLDEPKVKQEEDDTTEDSEVEWEDVEELHNRISEDASALTFPEPSLPTKSVEIEIEIPGQAKKRRRSENRKAEFEMYLRRMIKRFNTQVRTDTHKVHLLCLLANGIFRNQICNKSELHALGMSLVPADFANVTAHYLDIPCVSNLLKWFLSSFMIDPSPKDNESNLSSALEKRMASGSARNKEELVYLFLIILRSLKLVCRLVLSLQPIPYKESLEKSKKPSRRRESKKSISTNRSKSRAGTGTTKSQVRQEKTQPCDNEGKSQEILRREKTQGFEHGDNEISRRPKNARRRSVASKVFYKEDTEEETNSDSDFEAESSDDCSNYSDESSSGNFRGKRNSSKAKSSKEKKQILWETSAAGGVTKGKKVLENSETMQERRNSGTKTSSKFSKLLTDCDGESATVEDKISSLPKGSDQWIEVYVEKEKKWVSVDCVHNFVNRPELFVKYVTKPLWYIVAFDNDCCVKDVTQRYDPAWMTYTRKQRVDPGWWDETLELYKSDCIEREKEEDLELKSKLLDQPLPTSVAEYKNHPLYVLKRHLLKYEIIHPSTAAILGYWRSEAVYSRDCVHTLHSKNTWLKEARAVTNGEVPCKMVKSLSNFARRVRLASAENKDKDDLGLFGYWQTEEYQPPIAIDGKVPRNEFGNVNLFKPCMLPIGCSHLRVPNLSRVARKLNIDCVPAVTGFDTHSGCSHAVVDGYVVCEEYKEVLLDAWHSEQIEIEKKAREKREKRVITNWKLLVKGLLIRERLKQRYSTENNTSSSLSQETGRGFSSDEEGPASQTPVTDASHSWPLNRQNALEQPEKMNRKTKRQKKGEEKHLFPFEK</sequence>
<proteinExistence type="inferred from homology"/>
<organism evidence="12 13">
    <name type="scientific">Callorhinchus milii</name>
    <name type="common">Ghost shark</name>
    <dbReference type="NCBI Taxonomy" id="7868"/>
    <lineage>
        <taxon>Eukaryota</taxon>
        <taxon>Metazoa</taxon>
        <taxon>Chordata</taxon>
        <taxon>Craniata</taxon>
        <taxon>Vertebrata</taxon>
        <taxon>Chondrichthyes</taxon>
        <taxon>Holocephali</taxon>
        <taxon>Chimaeriformes</taxon>
        <taxon>Callorhinchidae</taxon>
        <taxon>Callorhinchus</taxon>
    </lineage>
</organism>
<feature type="compositionally biased region" description="Basic and acidic residues" evidence="8">
    <location>
        <begin position="129"/>
        <end position="142"/>
    </location>
</feature>
<reference evidence="13" key="1">
    <citation type="journal article" date="2006" name="Science">
        <title>Ancient noncoding elements conserved in the human genome.</title>
        <authorList>
            <person name="Venkatesh B."/>
            <person name="Kirkness E.F."/>
            <person name="Loh Y.H."/>
            <person name="Halpern A.L."/>
            <person name="Lee A.P."/>
            <person name="Johnson J."/>
            <person name="Dandona N."/>
            <person name="Viswanathan L.D."/>
            <person name="Tay A."/>
            <person name="Venter J.C."/>
            <person name="Strausberg R.L."/>
            <person name="Brenner S."/>
        </authorList>
    </citation>
    <scope>NUCLEOTIDE SEQUENCE [LARGE SCALE GENOMIC DNA]</scope>
</reference>
<dbReference type="FunFam" id="2.20.20.110:FF:000001">
    <property type="entry name" value="DNA repair protein complementing XP-C cells"/>
    <property type="match status" value="1"/>
</dbReference>
<evidence type="ECO:0000256" key="1">
    <source>
        <dbReference type="ARBA" id="ARBA00004123"/>
    </source>
</evidence>
<dbReference type="SMART" id="SM01031">
    <property type="entry name" value="BHD_2"/>
    <property type="match status" value="1"/>
</dbReference>
<feature type="region of interest" description="Disordered" evidence="8">
    <location>
        <begin position="885"/>
        <end position="956"/>
    </location>
</feature>
<dbReference type="SMART" id="SM01030">
    <property type="entry name" value="BHD_1"/>
    <property type="match status" value="1"/>
</dbReference>
<dbReference type="GO" id="GO:0003697">
    <property type="term" value="F:single-stranded DNA binding"/>
    <property type="evidence" value="ECO:0007669"/>
    <property type="project" value="TreeGrafter"/>
</dbReference>
<evidence type="ECO:0000256" key="8">
    <source>
        <dbReference type="SAM" id="MobiDB-lite"/>
    </source>
</evidence>
<keyword evidence="13" id="KW-1185">Reference proteome</keyword>
<dbReference type="SUPFAM" id="SSF54001">
    <property type="entry name" value="Cysteine proteinases"/>
    <property type="match status" value="1"/>
</dbReference>
<dbReference type="GeneID" id="103176688"/>
<dbReference type="GO" id="GO:0006289">
    <property type="term" value="P:nucleotide-excision repair"/>
    <property type="evidence" value="ECO:0007669"/>
    <property type="project" value="InterPro"/>
</dbReference>
<protein>
    <submittedName>
        <fullName evidence="12">Xeroderma pigmentosum, complementation group C</fullName>
    </submittedName>
</protein>
<evidence type="ECO:0000259" key="9">
    <source>
        <dbReference type="SMART" id="SM01030"/>
    </source>
</evidence>
<dbReference type="InterPro" id="IPR018326">
    <property type="entry name" value="Rad4_beta-hairpin_dom1"/>
</dbReference>
<evidence type="ECO:0000259" key="11">
    <source>
        <dbReference type="SMART" id="SM01032"/>
    </source>
</evidence>
<evidence type="ECO:0000256" key="6">
    <source>
        <dbReference type="ARBA" id="ARBA00023204"/>
    </source>
</evidence>
<dbReference type="GeneTree" id="ENSGT00390000005194"/>
<dbReference type="GO" id="GO:0071942">
    <property type="term" value="C:XPC complex"/>
    <property type="evidence" value="ECO:0007669"/>
    <property type="project" value="TreeGrafter"/>
</dbReference>
<dbReference type="OrthoDB" id="300780at2759"/>
<gene>
    <name evidence="12" type="primary">xpc</name>
</gene>
<dbReference type="InterPro" id="IPR018325">
    <property type="entry name" value="Rad4/PNGase_transGLS-fold"/>
</dbReference>
<dbReference type="Pfam" id="PF03835">
    <property type="entry name" value="Rad4"/>
    <property type="match status" value="1"/>
</dbReference>
<dbReference type="Pfam" id="PF10404">
    <property type="entry name" value="BHD_2"/>
    <property type="match status" value="1"/>
</dbReference>
<dbReference type="InterPro" id="IPR018328">
    <property type="entry name" value="Rad4_beta-hairpin_dom3"/>
</dbReference>
<dbReference type="InterPro" id="IPR042488">
    <property type="entry name" value="Rad4_BHD3_sf"/>
</dbReference>
<dbReference type="Ensembl" id="ENSCMIT00000048500.1">
    <property type="protein sequence ID" value="ENSCMIP00000047826.1"/>
    <property type="gene ID" value="ENSCMIG00000019569.1"/>
</dbReference>
<dbReference type="InParanoid" id="A0A4W3K753"/>